<proteinExistence type="predicted"/>
<reference evidence="1 2" key="1">
    <citation type="submission" date="2019-03" db="EMBL/GenBank/DDBJ databases">
        <title>Genomic Encyclopedia of Type Strains, Phase IV (KMG-IV): sequencing the most valuable type-strain genomes for metagenomic binning, comparative biology and taxonomic classification.</title>
        <authorList>
            <person name="Goeker M."/>
        </authorList>
    </citation>
    <scope>NUCLEOTIDE SEQUENCE [LARGE SCALE GENOMIC DNA]</scope>
    <source>
        <strain evidence="1 2">DSM 104836</strain>
    </source>
</reference>
<protein>
    <submittedName>
        <fullName evidence="1">Uncharacterized protein</fullName>
    </submittedName>
</protein>
<dbReference type="EMBL" id="SLZU01000016">
    <property type="protein sequence ID" value="TCS60075.1"/>
    <property type="molecule type" value="Genomic_DNA"/>
</dbReference>
<name>A0A4R3J4B3_9RHOB</name>
<dbReference type="AlphaFoldDB" id="A0A4R3J4B3"/>
<gene>
    <name evidence="1" type="ORF">EDD52_11686</name>
</gene>
<keyword evidence="2" id="KW-1185">Reference proteome</keyword>
<organism evidence="1 2">
    <name type="scientific">Primorskyibacter sedentarius</name>
    <dbReference type="NCBI Taxonomy" id="745311"/>
    <lineage>
        <taxon>Bacteria</taxon>
        <taxon>Pseudomonadati</taxon>
        <taxon>Pseudomonadota</taxon>
        <taxon>Alphaproteobacteria</taxon>
        <taxon>Rhodobacterales</taxon>
        <taxon>Roseobacteraceae</taxon>
        <taxon>Primorskyibacter</taxon>
    </lineage>
</organism>
<dbReference type="Proteomes" id="UP000295696">
    <property type="component" value="Unassembled WGS sequence"/>
</dbReference>
<sequence>MGDFESQARLKQIESFLKSTGDEAVLLNKRLDEETNTLTGAIQSIQDHRNLLRRINAIIADAGTYETPNLGAQVNSAVTRVEDAHKSVFSQFLESYDFSTLHAFKRAAQRSQPSLLELFDDDNSNVDINELRSRILELLEEGQDAQSELRDIVLQNRATREAEIEDVKLTTLA</sequence>
<evidence type="ECO:0000313" key="2">
    <source>
        <dbReference type="Proteomes" id="UP000295696"/>
    </source>
</evidence>
<accession>A0A4R3J4B3</accession>
<evidence type="ECO:0000313" key="1">
    <source>
        <dbReference type="EMBL" id="TCS60075.1"/>
    </source>
</evidence>
<comment type="caution">
    <text evidence="1">The sequence shown here is derived from an EMBL/GenBank/DDBJ whole genome shotgun (WGS) entry which is preliminary data.</text>
</comment>